<feature type="transmembrane region" description="Helical" evidence="1">
    <location>
        <begin position="30"/>
        <end position="57"/>
    </location>
</feature>
<feature type="transmembrane region" description="Helical" evidence="1">
    <location>
        <begin position="98"/>
        <end position="119"/>
    </location>
</feature>
<name>A0A6A6RN18_9PLEO</name>
<evidence type="ECO:0000313" key="2">
    <source>
        <dbReference type="EMBL" id="KAF2636557.1"/>
    </source>
</evidence>
<organism evidence="2 3">
    <name type="scientific">Massarina eburnea CBS 473.64</name>
    <dbReference type="NCBI Taxonomy" id="1395130"/>
    <lineage>
        <taxon>Eukaryota</taxon>
        <taxon>Fungi</taxon>
        <taxon>Dikarya</taxon>
        <taxon>Ascomycota</taxon>
        <taxon>Pezizomycotina</taxon>
        <taxon>Dothideomycetes</taxon>
        <taxon>Pleosporomycetidae</taxon>
        <taxon>Pleosporales</taxon>
        <taxon>Massarineae</taxon>
        <taxon>Massarinaceae</taxon>
        <taxon>Massarina</taxon>
    </lineage>
</organism>
<accession>A0A6A6RN18</accession>
<proteinExistence type="predicted"/>
<evidence type="ECO:0000313" key="3">
    <source>
        <dbReference type="Proteomes" id="UP000799753"/>
    </source>
</evidence>
<reference evidence="2" key="1">
    <citation type="journal article" date="2020" name="Stud. Mycol.">
        <title>101 Dothideomycetes genomes: a test case for predicting lifestyles and emergence of pathogens.</title>
        <authorList>
            <person name="Haridas S."/>
            <person name="Albert R."/>
            <person name="Binder M."/>
            <person name="Bloem J."/>
            <person name="Labutti K."/>
            <person name="Salamov A."/>
            <person name="Andreopoulos B."/>
            <person name="Baker S."/>
            <person name="Barry K."/>
            <person name="Bills G."/>
            <person name="Bluhm B."/>
            <person name="Cannon C."/>
            <person name="Castanera R."/>
            <person name="Culley D."/>
            <person name="Daum C."/>
            <person name="Ezra D."/>
            <person name="Gonzalez J."/>
            <person name="Henrissat B."/>
            <person name="Kuo A."/>
            <person name="Liang C."/>
            <person name="Lipzen A."/>
            <person name="Lutzoni F."/>
            <person name="Magnuson J."/>
            <person name="Mondo S."/>
            <person name="Nolan M."/>
            <person name="Ohm R."/>
            <person name="Pangilinan J."/>
            <person name="Park H.-J."/>
            <person name="Ramirez L."/>
            <person name="Alfaro M."/>
            <person name="Sun H."/>
            <person name="Tritt A."/>
            <person name="Yoshinaga Y."/>
            <person name="Zwiers L.-H."/>
            <person name="Turgeon B."/>
            <person name="Goodwin S."/>
            <person name="Spatafora J."/>
            <person name="Crous P."/>
            <person name="Grigoriev I."/>
        </authorList>
    </citation>
    <scope>NUCLEOTIDE SEQUENCE</scope>
    <source>
        <strain evidence="2">CBS 473.64</strain>
    </source>
</reference>
<keyword evidence="1" id="KW-0812">Transmembrane</keyword>
<keyword evidence="1" id="KW-1133">Transmembrane helix</keyword>
<keyword evidence="1" id="KW-0472">Membrane</keyword>
<feature type="transmembrane region" description="Helical" evidence="1">
    <location>
        <begin position="158"/>
        <end position="181"/>
    </location>
</feature>
<dbReference type="AlphaFoldDB" id="A0A6A6RN18"/>
<dbReference type="EMBL" id="MU006798">
    <property type="protein sequence ID" value="KAF2636557.1"/>
    <property type="molecule type" value="Genomic_DNA"/>
</dbReference>
<gene>
    <name evidence="2" type="ORF">P280DRAFT_522190</name>
</gene>
<protein>
    <submittedName>
        <fullName evidence="2">Uncharacterized protein</fullName>
    </submittedName>
</protein>
<dbReference type="OrthoDB" id="4734538at2759"/>
<keyword evidence="3" id="KW-1185">Reference proteome</keyword>
<evidence type="ECO:0000256" key="1">
    <source>
        <dbReference type="SAM" id="Phobius"/>
    </source>
</evidence>
<dbReference type="Proteomes" id="UP000799753">
    <property type="component" value="Unassembled WGS sequence"/>
</dbReference>
<sequence>MSTNLISKQEPHSQEPHSYRSQRRYSLLRFILHNWFIILAFLGGLICTISVFFYIWWISGQRYNCPDWAQNCTVERSILYYRHNSTIIQGALTTTYSIGLAALLCTTCALAEAAIWPLLNQRPYTFAQLDTYLAASRGSLVQQVLAIRPAFRTINGSVLLLCIFICTALHPLGATIVGYSLSLPNGTLYDMQSNHSTTATTGFKFHQRTGGSPPLTGAIMTATNLVPTWSNGLADEPLPQYRDYLVNRKDLAKVGNTSAHAIKMEKSIQCSPFTIRDFKDVGSLYFETSIRFNNSLDKALKKTLENKVRVRIEPRLTA</sequence>